<dbReference type="Gene3D" id="2.30.42.10">
    <property type="match status" value="3"/>
</dbReference>
<dbReference type="GO" id="GO:0097120">
    <property type="term" value="P:receptor localization to synapse"/>
    <property type="evidence" value="ECO:0007669"/>
    <property type="project" value="TreeGrafter"/>
</dbReference>
<name>A0A452SH32_URSAM</name>
<evidence type="ECO:0000313" key="12">
    <source>
        <dbReference type="Proteomes" id="UP000291022"/>
    </source>
</evidence>
<dbReference type="Gene3D" id="2.30.30.40">
    <property type="entry name" value="SH3 Domains"/>
    <property type="match status" value="1"/>
</dbReference>
<dbReference type="PANTHER" id="PTHR23119:SF5">
    <property type="entry name" value="DISKS LARGE HOMOLOG 1"/>
    <property type="match status" value="1"/>
</dbReference>
<feature type="domain" description="Guanylate kinase-like" evidence="9">
    <location>
        <begin position="567"/>
        <end position="742"/>
    </location>
</feature>
<evidence type="ECO:0000256" key="2">
    <source>
        <dbReference type="ARBA" id="ARBA00007014"/>
    </source>
</evidence>
<dbReference type="Pfam" id="PF00625">
    <property type="entry name" value="Guanylate_kin"/>
    <property type="match status" value="1"/>
</dbReference>
<dbReference type="SMART" id="SM00072">
    <property type="entry name" value="GuKc"/>
    <property type="match status" value="1"/>
</dbReference>
<proteinExistence type="inferred from homology"/>
<dbReference type="InterPro" id="IPR020590">
    <property type="entry name" value="Guanylate_kinase_CS"/>
</dbReference>
<dbReference type="GO" id="GO:0035255">
    <property type="term" value="F:ionotropic glutamate receptor binding"/>
    <property type="evidence" value="ECO:0007669"/>
    <property type="project" value="TreeGrafter"/>
</dbReference>
<evidence type="ECO:0000313" key="11">
    <source>
        <dbReference type="Ensembl" id="ENSUAMP00000031821.1"/>
    </source>
</evidence>
<dbReference type="GO" id="GO:0099072">
    <property type="term" value="P:regulation of postsynaptic membrane neurotransmitter receptor levels"/>
    <property type="evidence" value="ECO:0007669"/>
    <property type="project" value="TreeGrafter"/>
</dbReference>
<dbReference type="Gene3D" id="3.40.50.300">
    <property type="entry name" value="P-loop containing nucleotide triphosphate hydrolases"/>
    <property type="match status" value="1"/>
</dbReference>
<reference evidence="11" key="3">
    <citation type="submission" date="2025-09" db="UniProtKB">
        <authorList>
            <consortium name="Ensembl"/>
        </authorList>
    </citation>
    <scope>IDENTIFICATION</scope>
</reference>
<dbReference type="Pfam" id="PF10600">
    <property type="entry name" value="PDZ_assoc"/>
    <property type="match status" value="1"/>
</dbReference>
<dbReference type="InterPro" id="IPR036028">
    <property type="entry name" value="SH3-like_dom_sf"/>
</dbReference>
<organism evidence="11 12">
    <name type="scientific">Ursus americanus</name>
    <name type="common">American black bear</name>
    <name type="synonym">Euarctos americanus</name>
    <dbReference type="NCBI Taxonomy" id="9643"/>
    <lineage>
        <taxon>Eukaryota</taxon>
        <taxon>Metazoa</taxon>
        <taxon>Chordata</taxon>
        <taxon>Craniata</taxon>
        <taxon>Vertebrata</taxon>
        <taxon>Euteleostomi</taxon>
        <taxon>Mammalia</taxon>
        <taxon>Eutheria</taxon>
        <taxon>Laurasiatheria</taxon>
        <taxon>Carnivora</taxon>
        <taxon>Caniformia</taxon>
        <taxon>Ursidae</taxon>
        <taxon>Ursus</taxon>
    </lineage>
</organism>
<dbReference type="GO" id="GO:0098609">
    <property type="term" value="P:cell-cell adhesion"/>
    <property type="evidence" value="ECO:0007669"/>
    <property type="project" value="TreeGrafter"/>
</dbReference>
<dbReference type="PROSITE" id="PS50052">
    <property type="entry name" value="GUANYLATE_KINASE_2"/>
    <property type="match status" value="1"/>
</dbReference>
<evidence type="ECO:0000256" key="3">
    <source>
        <dbReference type="ARBA" id="ARBA00022443"/>
    </source>
</evidence>
<keyword evidence="4" id="KW-0677">Repeat</keyword>
<feature type="region of interest" description="Disordered" evidence="7">
    <location>
        <begin position="1"/>
        <end position="21"/>
    </location>
</feature>
<evidence type="ECO:0000259" key="9">
    <source>
        <dbReference type="PROSITE" id="PS50052"/>
    </source>
</evidence>
<dbReference type="InterPro" id="IPR036034">
    <property type="entry name" value="PDZ_sf"/>
</dbReference>
<feature type="domain" description="PDZ" evidence="10">
    <location>
        <begin position="185"/>
        <end position="272"/>
    </location>
</feature>
<dbReference type="GO" id="GO:0019901">
    <property type="term" value="F:protein kinase binding"/>
    <property type="evidence" value="ECO:0007669"/>
    <property type="project" value="TreeGrafter"/>
</dbReference>
<dbReference type="GO" id="GO:0043113">
    <property type="term" value="P:receptor clustering"/>
    <property type="evidence" value="ECO:0007669"/>
    <property type="project" value="TreeGrafter"/>
</dbReference>
<dbReference type="GO" id="GO:0045197">
    <property type="term" value="P:establishment or maintenance of epithelial cell apical/basal polarity"/>
    <property type="evidence" value="ECO:0007669"/>
    <property type="project" value="TreeGrafter"/>
</dbReference>
<evidence type="ECO:0000259" key="8">
    <source>
        <dbReference type="PROSITE" id="PS50002"/>
    </source>
</evidence>
<evidence type="ECO:0000256" key="5">
    <source>
        <dbReference type="ARBA" id="ARBA00023136"/>
    </source>
</evidence>
<reference evidence="12" key="1">
    <citation type="submission" date="2016-06" db="EMBL/GenBank/DDBJ databases">
        <title>De novo assembly and RNA-Seq shows season-dependent expression and editing in black bear kidneys.</title>
        <authorList>
            <person name="Korstanje R."/>
            <person name="Srivastava A."/>
            <person name="Sarsani V.K."/>
            <person name="Sheehan S.M."/>
            <person name="Seger R.L."/>
            <person name="Barter M.E."/>
            <person name="Lindqvist C."/>
            <person name="Brody L.C."/>
            <person name="Mullikin J.C."/>
        </authorList>
    </citation>
    <scope>NUCLEOTIDE SEQUENCE [LARGE SCALE GENOMIC DNA]</scope>
</reference>
<dbReference type="FunFam" id="3.30.63.10:FF:000001">
    <property type="entry name" value="Disks large homolog 1 isoform 2"/>
    <property type="match status" value="1"/>
</dbReference>
<comment type="similarity">
    <text evidence="2">Belongs to the MAGUK family.</text>
</comment>
<dbReference type="InterPro" id="IPR001478">
    <property type="entry name" value="PDZ"/>
</dbReference>
<dbReference type="Ensembl" id="ENSUAMT00000035482.1">
    <property type="protein sequence ID" value="ENSUAMP00000031821.1"/>
    <property type="gene ID" value="ENSUAMG00000023895.1"/>
</dbReference>
<dbReference type="AlphaFoldDB" id="A0A452SH32"/>
<dbReference type="GO" id="GO:0043005">
    <property type="term" value="C:neuron projection"/>
    <property type="evidence" value="ECO:0007669"/>
    <property type="project" value="InterPro"/>
</dbReference>
<evidence type="ECO:0000256" key="7">
    <source>
        <dbReference type="SAM" id="MobiDB-lite"/>
    </source>
</evidence>
<dbReference type="InterPro" id="IPR050614">
    <property type="entry name" value="Synaptic_Scaffolding_LAP-MAGUK"/>
</dbReference>
<dbReference type="SMART" id="SM00228">
    <property type="entry name" value="PDZ"/>
    <property type="match status" value="3"/>
</dbReference>
<feature type="domain" description="PDZ" evidence="10">
    <location>
        <begin position="332"/>
        <end position="413"/>
    </location>
</feature>
<feature type="domain" description="SH3" evidence="8">
    <location>
        <begin position="426"/>
        <end position="496"/>
    </location>
</feature>
<dbReference type="FunFam" id="2.30.30.40:FF:000058">
    <property type="entry name" value="Disks large homolog 1 isoform X1"/>
    <property type="match status" value="1"/>
</dbReference>
<dbReference type="SUPFAM" id="SSF50156">
    <property type="entry name" value="PDZ domain-like"/>
    <property type="match status" value="3"/>
</dbReference>
<dbReference type="SUPFAM" id="SSF52540">
    <property type="entry name" value="P-loop containing nucleoside triphosphate hydrolases"/>
    <property type="match status" value="1"/>
</dbReference>
<dbReference type="InterPro" id="IPR008145">
    <property type="entry name" value="GK/Ca_channel_bsu"/>
</dbReference>
<dbReference type="SUPFAM" id="SSF50044">
    <property type="entry name" value="SH3-domain"/>
    <property type="match status" value="1"/>
</dbReference>
<dbReference type="InterPro" id="IPR008144">
    <property type="entry name" value="Guanylate_kin-like_dom"/>
</dbReference>
<dbReference type="GO" id="GO:0016323">
    <property type="term" value="C:basolateral plasma membrane"/>
    <property type="evidence" value="ECO:0007669"/>
    <property type="project" value="TreeGrafter"/>
</dbReference>
<feature type="domain" description="PDZ" evidence="10">
    <location>
        <begin position="95"/>
        <end position="177"/>
    </location>
</feature>
<dbReference type="PIRSF" id="PIRSF001741">
    <property type="entry name" value="MAGUK_DLGH"/>
    <property type="match status" value="1"/>
</dbReference>
<comment type="subcellular location">
    <subcellularLocation>
        <location evidence="1">Membrane</location>
        <topology evidence="1">Peripheral membrane protein</topology>
    </subcellularLocation>
</comment>
<dbReference type="PROSITE" id="PS50002">
    <property type="entry name" value="SH3"/>
    <property type="match status" value="1"/>
</dbReference>
<protein>
    <submittedName>
        <fullName evidence="11">Discs large MAGUK scaffold protein 1</fullName>
    </submittedName>
</protein>
<evidence type="ECO:0000259" key="10">
    <source>
        <dbReference type="PROSITE" id="PS50106"/>
    </source>
</evidence>
<dbReference type="InterPro" id="IPR019590">
    <property type="entry name" value="DLG1_PEST_dom"/>
</dbReference>
<dbReference type="Pfam" id="PF00595">
    <property type="entry name" value="PDZ"/>
    <property type="match status" value="3"/>
</dbReference>
<dbReference type="CDD" id="cd00071">
    <property type="entry name" value="GMPK"/>
    <property type="match status" value="1"/>
</dbReference>
<dbReference type="CDD" id="cd06795">
    <property type="entry name" value="PDZ3_Dlg1-2-4-like"/>
    <property type="match status" value="1"/>
</dbReference>
<sequence length="757" mass="84254">PWKLQKYRYQDEDTPPQEHISPQITNEVIGPELVHVSEKNLSEIENVHGFVSHSHISPIKANPPPVLVNTDSLETSTYVSNSYSGSIFFFFLYPQGNSGLGFSIAGGTDNPHIGDDSSIFITKIIAGGAAAQDGRLRVNDCILRVNEVDVRDVTHSKAVEALKEAGSIVRLYVKRRKPVSEKIMEIKLIKGPKGLGFSIAGGVGNQHIPGDNSIYVTKIIEGGAAHKDGKLQIGDKLLAVNSVCLEEVTHEEAVTALKNTSDFVYLKVAKPTSMYMNDGYVPPDITNSSSQPIDNHVSPSSYLGHTPASPARYSPVSKAMLGDDEITREPRKVVLHRGSTGLGFNIVGGEDGEGIFISFILAGGPADLSGELRKGDRIISVNSVDLRTASHEQAAAALKNAGQAVTIVAQYRPEVCLTILSLCPSPHTHSLSALFDYDKTKDSGLPSQGLNFKFGDILHVINASDDEWWQARQVTPDGESDEVGVIPSKRRVEKKERARLKTVKFNSKTRGDKGQSFNDKRKKNLFSRKFPFYKNKDQSEQETSDADRKYVDPIFSSPVNQQEVNYTRPVIILGPMKDRINDDLISEFPDKFGSCVPHTTRPKRDYEVDGRDYHFVTSREQMEKDIQEHKFIEAGQYNNHLYGTSVQSVREVAEKGKHCILDVSGNAIKRLQIAQLYPISIFIKPKSMENIMEMNKRLTEEQARKTFERAMKLEQEFTEHFTAIVQGDTLEDIYNQVKQIIEEQSGPFIWVPAKEKL</sequence>
<evidence type="ECO:0000256" key="1">
    <source>
        <dbReference type="ARBA" id="ARBA00004170"/>
    </source>
</evidence>
<dbReference type="FunFam" id="2.30.42.10:FF:000002">
    <property type="entry name" value="Disks large homolog 4 isoform 2"/>
    <property type="match status" value="1"/>
</dbReference>
<accession>A0A452SH32</accession>
<dbReference type="SMART" id="SM00326">
    <property type="entry name" value="SH3"/>
    <property type="match status" value="1"/>
</dbReference>
<dbReference type="GO" id="GO:0007268">
    <property type="term" value="P:chemical synaptic transmission"/>
    <property type="evidence" value="ECO:0007669"/>
    <property type="project" value="InterPro"/>
</dbReference>
<dbReference type="Proteomes" id="UP000291022">
    <property type="component" value="Unassembled WGS sequence"/>
</dbReference>
<dbReference type="GeneTree" id="ENSGT00940000159409"/>
<dbReference type="PROSITE" id="PS50106">
    <property type="entry name" value="PDZ"/>
    <property type="match status" value="3"/>
</dbReference>
<reference evidence="11" key="2">
    <citation type="submission" date="2025-08" db="UniProtKB">
        <authorList>
            <consortium name="Ensembl"/>
        </authorList>
    </citation>
    <scope>IDENTIFICATION</scope>
</reference>
<dbReference type="PROSITE" id="PS00856">
    <property type="entry name" value="GUANYLATE_KINASE_1"/>
    <property type="match status" value="1"/>
</dbReference>
<dbReference type="FunFam" id="2.30.42.10:FF:000049">
    <property type="entry name" value="disks large homolog 1 isoform X1"/>
    <property type="match status" value="1"/>
</dbReference>
<evidence type="ECO:0000256" key="6">
    <source>
        <dbReference type="PROSITE-ProRule" id="PRU00192"/>
    </source>
</evidence>
<dbReference type="GO" id="GO:0031594">
    <property type="term" value="C:neuromuscular junction"/>
    <property type="evidence" value="ECO:0007669"/>
    <property type="project" value="InterPro"/>
</dbReference>
<evidence type="ECO:0000256" key="4">
    <source>
        <dbReference type="ARBA" id="ARBA00022737"/>
    </source>
</evidence>
<dbReference type="CDD" id="cd06723">
    <property type="entry name" value="PDZ1_Dlg1-2-4-like"/>
    <property type="match status" value="1"/>
</dbReference>
<dbReference type="FunFam" id="2.30.42.10:FF:000001">
    <property type="entry name" value="Disks large homolog 1 isoform 2"/>
    <property type="match status" value="1"/>
</dbReference>
<keyword evidence="12" id="KW-1185">Reference proteome</keyword>
<dbReference type="Pfam" id="PF00018">
    <property type="entry name" value="SH3_1"/>
    <property type="match status" value="1"/>
</dbReference>
<gene>
    <name evidence="11" type="primary">DLG1</name>
</gene>
<keyword evidence="5" id="KW-0472">Membrane</keyword>
<keyword evidence="3 6" id="KW-0728">SH3 domain</keyword>
<dbReference type="InterPro" id="IPR019583">
    <property type="entry name" value="DLG1-4_PDZ_assoc"/>
</dbReference>
<dbReference type="PANTHER" id="PTHR23119">
    <property type="entry name" value="DISCS LARGE"/>
    <property type="match status" value="1"/>
</dbReference>
<dbReference type="CDD" id="cd06724">
    <property type="entry name" value="PDZ2_Dlg1-2-4-like"/>
    <property type="match status" value="1"/>
</dbReference>
<dbReference type="SMART" id="SM01277">
    <property type="entry name" value="MAGUK_N_PEST"/>
    <property type="match status" value="1"/>
</dbReference>
<dbReference type="Pfam" id="PF10608">
    <property type="entry name" value="MAGUK_N_PEST"/>
    <property type="match status" value="1"/>
</dbReference>
<dbReference type="GO" id="GO:0098839">
    <property type="term" value="C:postsynaptic density membrane"/>
    <property type="evidence" value="ECO:0007669"/>
    <property type="project" value="TreeGrafter"/>
</dbReference>
<dbReference type="FunFam" id="3.40.50.300:FF:001402">
    <property type="entry name" value="Discs, large homolog 3 (Drosophila)"/>
    <property type="match status" value="1"/>
</dbReference>
<dbReference type="InterPro" id="IPR001452">
    <property type="entry name" value="SH3_domain"/>
</dbReference>
<dbReference type="InterPro" id="IPR016313">
    <property type="entry name" value="DLG1-like"/>
</dbReference>
<dbReference type="InterPro" id="IPR027417">
    <property type="entry name" value="P-loop_NTPase"/>
</dbReference>